<evidence type="ECO:0000313" key="2">
    <source>
        <dbReference type="Proteomes" id="UP000297951"/>
    </source>
</evidence>
<sequence>MTIVKATFGSKSLFLRLTKEEAENFFFDLVRNRSVLRIDQLDKTKIVDFGKIDCITVEEVDVAIDGEKYPGLEDLKVI</sequence>
<accession>A0A4Y9F0D9</accession>
<dbReference type="EMBL" id="SPQC01000062">
    <property type="protein sequence ID" value="TFU20215.1"/>
    <property type="molecule type" value="Genomic_DNA"/>
</dbReference>
<protein>
    <submittedName>
        <fullName evidence="1">Uncharacterized protein</fullName>
    </submittedName>
</protein>
<dbReference type="AlphaFoldDB" id="A0A4Y9F0D9"/>
<organism evidence="1 2">
    <name type="scientific">Rothia nasimurium</name>
    <dbReference type="NCBI Taxonomy" id="85336"/>
    <lineage>
        <taxon>Bacteria</taxon>
        <taxon>Bacillati</taxon>
        <taxon>Actinomycetota</taxon>
        <taxon>Actinomycetes</taxon>
        <taxon>Micrococcales</taxon>
        <taxon>Micrococcaceae</taxon>
        <taxon>Rothia</taxon>
    </lineage>
</organism>
<reference evidence="1 2" key="1">
    <citation type="submission" date="2019-03" db="EMBL/GenBank/DDBJ databases">
        <title>Diversity of the mouse oral microbiome.</title>
        <authorList>
            <person name="Joseph S."/>
            <person name="Aduse-Opoku J."/>
            <person name="Curtis M."/>
            <person name="Wade W."/>
            <person name="Hashim A."/>
        </authorList>
    </citation>
    <scope>NUCLEOTIDE SEQUENCE [LARGE SCALE GENOMIC DNA]</scope>
    <source>
        <strain evidence="2">irhom_31</strain>
    </source>
</reference>
<proteinExistence type="predicted"/>
<dbReference type="RefSeq" id="WP_135013905.1">
    <property type="nucleotide sequence ID" value="NZ_JADGLK010000062.1"/>
</dbReference>
<gene>
    <name evidence="1" type="ORF">E4U03_11710</name>
</gene>
<dbReference type="Proteomes" id="UP000297951">
    <property type="component" value="Unassembled WGS sequence"/>
</dbReference>
<comment type="caution">
    <text evidence="1">The sequence shown here is derived from an EMBL/GenBank/DDBJ whole genome shotgun (WGS) entry which is preliminary data.</text>
</comment>
<evidence type="ECO:0000313" key="1">
    <source>
        <dbReference type="EMBL" id="TFU20215.1"/>
    </source>
</evidence>
<name>A0A4Y9F0D9_9MICC</name>